<evidence type="ECO:0000256" key="1">
    <source>
        <dbReference type="SAM" id="MobiDB-lite"/>
    </source>
</evidence>
<feature type="compositionally biased region" description="Low complexity" evidence="1">
    <location>
        <begin position="352"/>
        <end position="363"/>
    </location>
</feature>
<keyword evidence="3" id="KW-1185">Reference proteome</keyword>
<feature type="compositionally biased region" description="Polar residues" evidence="1">
    <location>
        <begin position="391"/>
        <end position="401"/>
    </location>
</feature>
<evidence type="ECO:0000313" key="2">
    <source>
        <dbReference type="EMBL" id="KAL3768073.1"/>
    </source>
</evidence>
<sequence>MDPLFIHSGVAFFHRQNLVGPGIYSVTIRSTTDGQNHGMNNAGKFINTSIRVVSSITGGDHQAITAASLKKITPSRQRQRWLKGYIVVGNALAYADDTTERVLGDQQQALGGGGDQQPAVDDEQQPAVGIGGQHLALDDEQQSVPKVTTQRKKKGHNEESDCEITSKQCRLFHQEDNSSSDFSFTNNVVHVYQGALDNSESEEESVATICEEKEWRVSEKIVHNNVCTVCGVKSGSALVPCKSCCYIYCRDCHVPAINDSAEDVKCSYCVESDMLDAAGLSYSDMKDNDERVKIDSDKTDAEALDSSLRKSLRKKSKGGIDLSTRSESEALDLSVRKSHKNKSKGGLDSSTRSEALDSSLRLDSSTKSDSSNRKSLKKKSKGGLDSSTKSNSEALDSSLCQSLKKKSRGGLDSSIKSHSEALDSSLRKVKDVLIAP</sequence>
<protein>
    <recommendedName>
        <fullName evidence="4">RING-type domain-containing protein</fullName>
    </recommendedName>
</protein>
<name>A0ABD3MW63_9STRA</name>
<feature type="compositionally biased region" description="Basic and acidic residues" evidence="1">
    <location>
        <begin position="415"/>
        <end position="436"/>
    </location>
</feature>
<dbReference type="Proteomes" id="UP001530400">
    <property type="component" value="Unassembled WGS sequence"/>
</dbReference>
<dbReference type="EMBL" id="JALLPJ020001354">
    <property type="protein sequence ID" value="KAL3768073.1"/>
    <property type="molecule type" value="Genomic_DNA"/>
</dbReference>
<gene>
    <name evidence="2" type="ORF">ACHAWO_011277</name>
</gene>
<evidence type="ECO:0008006" key="4">
    <source>
        <dbReference type="Google" id="ProtNLM"/>
    </source>
</evidence>
<proteinExistence type="predicted"/>
<evidence type="ECO:0000313" key="3">
    <source>
        <dbReference type="Proteomes" id="UP001530400"/>
    </source>
</evidence>
<comment type="caution">
    <text evidence="2">The sequence shown here is derived from an EMBL/GenBank/DDBJ whole genome shotgun (WGS) entry which is preliminary data.</text>
</comment>
<accession>A0ABD3MW63</accession>
<reference evidence="2 3" key="1">
    <citation type="submission" date="2024-10" db="EMBL/GenBank/DDBJ databases">
        <title>Updated reference genomes for cyclostephanoid diatoms.</title>
        <authorList>
            <person name="Roberts W.R."/>
            <person name="Alverson A.J."/>
        </authorList>
    </citation>
    <scope>NUCLEOTIDE SEQUENCE [LARGE SCALE GENOMIC DNA]</scope>
    <source>
        <strain evidence="2 3">AJA010-31</strain>
    </source>
</reference>
<organism evidence="2 3">
    <name type="scientific">Cyclotella atomus</name>
    <dbReference type="NCBI Taxonomy" id="382360"/>
    <lineage>
        <taxon>Eukaryota</taxon>
        <taxon>Sar</taxon>
        <taxon>Stramenopiles</taxon>
        <taxon>Ochrophyta</taxon>
        <taxon>Bacillariophyta</taxon>
        <taxon>Coscinodiscophyceae</taxon>
        <taxon>Thalassiosirophycidae</taxon>
        <taxon>Stephanodiscales</taxon>
        <taxon>Stephanodiscaceae</taxon>
        <taxon>Cyclotella</taxon>
    </lineage>
</organism>
<dbReference type="AlphaFoldDB" id="A0ABD3MW63"/>
<feature type="region of interest" description="Disordered" evidence="1">
    <location>
        <begin position="332"/>
        <end position="436"/>
    </location>
</feature>